<evidence type="ECO:0000256" key="4">
    <source>
        <dbReference type="ARBA" id="ARBA00022777"/>
    </source>
</evidence>
<dbReference type="Pfam" id="PF00625">
    <property type="entry name" value="Guanylate_kin"/>
    <property type="match status" value="1"/>
</dbReference>
<comment type="catalytic activity">
    <reaction evidence="5">
        <text>GMP + ATP = GDP + ADP</text>
        <dbReference type="Rhea" id="RHEA:20780"/>
        <dbReference type="ChEBI" id="CHEBI:30616"/>
        <dbReference type="ChEBI" id="CHEBI:58115"/>
        <dbReference type="ChEBI" id="CHEBI:58189"/>
        <dbReference type="ChEBI" id="CHEBI:456216"/>
        <dbReference type="EC" id="2.7.4.8"/>
    </reaction>
</comment>
<comment type="function">
    <text evidence="1">Essential for recycling GMP and indirectly, cGMP.</text>
</comment>
<evidence type="ECO:0000256" key="5">
    <source>
        <dbReference type="ARBA" id="ARBA00048594"/>
    </source>
</evidence>
<dbReference type="Proteomes" id="UP000735205">
    <property type="component" value="Unassembled WGS sequence"/>
</dbReference>
<dbReference type="SUPFAM" id="SSF52540">
    <property type="entry name" value="P-loop containing nucleoside triphosphate hydrolases"/>
    <property type="match status" value="1"/>
</dbReference>
<protein>
    <submittedName>
        <fullName evidence="7">Guanylate kinase</fullName>
    </submittedName>
</protein>
<evidence type="ECO:0000256" key="1">
    <source>
        <dbReference type="ARBA" id="ARBA00003531"/>
    </source>
</evidence>
<evidence type="ECO:0000313" key="8">
    <source>
        <dbReference type="Proteomes" id="UP000735205"/>
    </source>
</evidence>
<evidence type="ECO:0000259" key="6">
    <source>
        <dbReference type="PROSITE" id="PS50052"/>
    </source>
</evidence>
<dbReference type="PANTHER" id="PTHR23117">
    <property type="entry name" value="GUANYLATE KINASE-RELATED"/>
    <property type="match status" value="1"/>
</dbReference>
<dbReference type="EMBL" id="JAAMFJ010000007">
    <property type="protein sequence ID" value="MBS9336856.1"/>
    <property type="molecule type" value="Genomic_DNA"/>
</dbReference>
<dbReference type="InterPro" id="IPR027417">
    <property type="entry name" value="P-loop_NTPase"/>
</dbReference>
<keyword evidence="4 7" id="KW-0418">Kinase</keyword>
<evidence type="ECO:0000256" key="2">
    <source>
        <dbReference type="ARBA" id="ARBA00005790"/>
    </source>
</evidence>
<accession>A0ABS5QWX4</accession>
<name>A0ABS5QWX4_9LACO</name>
<proteinExistence type="inferred from homology"/>
<dbReference type="RefSeq" id="WP_213793404.1">
    <property type="nucleotide sequence ID" value="NZ_JAAMFJ010000007.1"/>
</dbReference>
<dbReference type="PROSITE" id="PS50052">
    <property type="entry name" value="GUANYLATE_KINASE_2"/>
    <property type="match status" value="1"/>
</dbReference>
<feature type="domain" description="Guanylate kinase-like" evidence="6">
    <location>
        <begin position="3"/>
        <end position="181"/>
    </location>
</feature>
<keyword evidence="8" id="KW-1185">Reference proteome</keyword>
<dbReference type="SMART" id="SM00072">
    <property type="entry name" value="GuKc"/>
    <property type="match status" value="1"/>
</dbReference>
<evidence type="ECO:0000256" key="3">
    <source>
        <dbReference type="ARBA" id="ARBA00022679"/>
    </source>
</evidence>
<sequence length="186" mass="21136">MAKRVIVLMGPAGAGKSSVASYIKERFGIPQVITHTTRAMRQGEEDNVDYYFEDDQSFDQKHFLEEVNYGGHRYGSSMEGLERAWSRNDLASIVLDTKGGETYQEILHDQAWLWYVTVSKVEELEKRLVARGDAKQAIEKRLSSAEFKRDLSLPDSLKNKAVVIENDDWTTTKRQIDGLIQGTFGN</sequence>
<dbReference type="InterPro" id="IPR008144">
    <property type="entry name" value="Guanylate_kin-like_dom"/>
</dbReference>
<keyword evidence="3" id="KW-0808">Transferase</keyword>
<dbReference type="InterPro" id="IPR008145">
    <property type="entry name" value="GK/Ca_channel_bsu"/>
</dbReference>
<reference evidence="7 8" key="1">
    <citation type="submission" date="2020-02" db="EMBL/GenBank/DDBJ databases">
        <title>Fructobacillus sp. isolated from paper mulberry of Taiwan.</title>
        <authorList>
            <person name="Lin S.-T."/>
        </authorList>
    </citation>
    <scope>NUCLEOTIDE SEQUENCE [LARGE SCALE GENOMIC DNA]</scope>
    <source>
        <strain evidence="7 8">M1-21</strain>
    </source>
</reference>
<comment type="similarity">
    <text evidence="2">Belongs to the guanylate kinase family.</text>
</comment>
<dbReference type="Gene3D" id="3.40.50.300">
    <property type="entry name" value="P-loop containing nucleotide triphosphate hydrolases"/>
    <property type="match status" value="1"/>
</dbReference>
<gene>
    <name evidence="7" type="ORF">G6R28_06420</name>
</gene>
<dbReference type="PANTHER" id="PTHR23117:SF13">
    <property type="entry name" value="GUANYLATE KINASE"/>
    <property type="match status" value="1"/>
</dbReference>
<comment type="caution">
    <text evidence="7">The sequence shown here is derived from an EMBL/GenBank/DDBJ whole genome shotgun (WGS) entry which is preliminary data.</text>
</comment>
<organism evidence="7 8">
    <name type="scientific">Fructobacillus papyrifericola</name>
    <dbReference type="NCBI Taxonomy" id="2713172"/>
    <lineage>
        <taxon>Bacteria</taxon>
        <taxon>Bacillati</taxon>
        <taxon>Bacillota</taxon>
        <taxon>Bacilli</taxon>
        <taxon>Lactobacillales</taxon>
        <taxon>Lactobacillaceae</taxon>
        <taxon>Fructobacillus</taxon>
    </lineage>
</organism>
<dbReference type="GO" id="GO:0016301">
    <property type="term" value="F:kinase activity"/>
    <property type="evidence" value="ECO:0007669"/>
    <property type="project" value="UniProtKB-KW"/>
</dbReference>
<evidence type="ECO:0000313" key="7">
    <source>
        <dbReference type="EMBL" id="MBS9336856.1"/>
    </source>
</evidence>